<dbReference type="PANTHER" id="PTHR34135">
    <property type="entry name" value="LYSOZYME"/>
    <property type="match status" value="1"/>
</dbReference>
<name>A0AAW4YL00_9BACT</name>
<dbReference type="InterPro" id="IPR002053">
    <property type="entry name" value="Glyco_hydro_25"/>
</dbReference>
<evidence type="ECO:0000313" key="2">
    <source>
        <dbReference type="EMBL" id="MCE4121936.1"/>
    </source>
</evidence>
<comment type="similarity">
    <text evidence="1">Belongs to the glycosyl hydrolase 25 family.</text>
</comment>
<organism evidence="2 3">
    <name type="scientific">Segatella copri</name>
    <dbReference type="NCBI Taxonomy" id="165179"/>
    <lineage>
        <taxon>Bacteria</taxon>
        <taxon>Pseudomonadati</taxon>
        <taxon>Bacteroidota</taxon>
        <taxon>Bacteroidia</taxon>
        <taxon>Bacteroidales</taxon>
        <taxon>Prevotellaceae</taxon>
        <taxon>Segatella</taxon>
    </lineage>
</organism>
<dbReference type="PROSITE" id="PS51904">
    <property type="entry name" value="GLYCOSYL_HYDROL_F25_2"/>
    <property type="match status" value="1"/>
</dbReference>
<gene>
    <name evidence="2" type="ORF">LYY06_06600</name>
</gene>
<dbReference type="GO" id="GO:0016052">
    <property type="term" value="P:carbohydrate catabolic process"/>
    <property type="evidence" value="ECO:0007669"/>
    <property type="project" value="TreeGrafter"/>
</dbReference>
<dbReference type="Proteomes" id="UP001200307">
    <property type="component" value="Unassembled WGS sequence"/>
</dbReference>
<dbReference type="PANTHER" id="PTHR34135:SF2">
    <property type="entry name" value="LYSOZYME"/>
    <property type="match status" value="1"/>
</dbReference>
<reference evidence="2" key="1">
    <citation type="submission" date="2021-12" db="EMBL/GenBank/DDBJ databases">
        <authorList>
            <person name="Lv X."/>
        </authorList>
    </citation>
    <scope>NUCLEOTIDE SEQUENCE</scope>
    <source>
        <strain evidence="2">HF2106</strain>
    </source>
</reference>
<dbReference type="InterPro" id="IPR017853">
    <property type="entry name" value="GH"/>
</dbReference>
<dbReference type="RefSeq" id="WP_233339053.1">
    <property type="nucleotide sequence ID" value="NZ_JAJTVO010000009.1"/>
</dbReference>
<dbReference type="SUPFAM" id="SSF82185">
    <property type="entry name" value="Histone H3 K4-specific methyltransferase SET7/9 N-terminal domain"/>
    <property type="match status" value="1"/>
</dbReference>
<evidence type="ECO:0000313" key="3">
    <source>
        <dbReference type="Proteomes" id="UP001200307"/>
    </source>
</evidence>
<dbReference type="EMBL" id="JAJTVO010000009">
    <property type="protein sequence ID" value="MCE4121936.1"/>
    <property type="molecule type" value="Genomic_DNA"/>
</dbReference>
<accession>A0AAW4YL00</accession>
<dbReference type="GO" id="GO:0003796">
    <property type="term" value="F:lysozyme activity"/>
    <property type="evidence" value="ECO:0007669"/>
    <property type="project" value="InterPro"/>
</dbReference>
<protein>
    <submittedName>
        <fullName evidence="2">Glycosyl hydrolase family 25</fullName>
    </submittedName>
</protein>
<dbReference type="GO" id="GO:0009253">
    <property type="term" value="P:peptidoglycan catabolic process"/>
    <property type="evidence" value="ECO:0007669"/>
    <property type="project" value="InterPro"/>
</dbReference>
<proteinExistence type="inferred from homology"/>
<dbReference type="SUPFAM" id="SSF51445">
    <property type="entry name" value="(Trans)glycosidases"/>
    <property type="match status" value="1"/>
</dbReference>
<keyword evidence="2" id="KW-0378">Hydrolase</keyword>
<sequence>MKKKILYITSLVLILLAAASTWSYYCLNPSNDRVNKAKANIKVYSHYELIQNGKTILRFDEDTTTLAANFMNRWALIPSCEGRLAACYNNSISRNHYLGKDADSIFKEKVDSLDSLYRDSKWKVGELNYYIHSHSVLDAGYNSICAYTQHELELRDSAKKLIDSLKHVQKKGHFKLKRSISYQAYYRDENGKWKSQACKLIKAMNGETAQESRIFQLSSETTPKGVKAISPQLAASLATAHGVTLRRSIDYTLLPDSLGYYRGTTDSIYQPNGHGCWQGYDGTYYEGYWKNGKREGFGFSIAPKKPLRIGEWKNDRYKGERLVYTSERIYGIDLSKYQHGKGRKKYAINWNRLRITHLGRLSKKTVSGTVNFPIRFIYIKSTEGKSLLNPYYRKDYRDAKAHGYKVGTYHFFTTITPAAEQARHFLKHSIIRKGDFPPVLDVEPLPSQIKKMGGAGVLFARIRTWLRIVERATGVKPILYISQTFVNRYLPQAPDLKHNYQVWIARYGEYKPDIRLVYWQLCPDGRVAGIHGEVDINVFNGYDDAFQSFVKNKTVK</sequence>
<evidence type="ECO:0000256" key="1">
    <source>
        <dbReference type="ARBA" id="ARBA00010646"/>
    </source>
</evidence>
<comment type="caution">
    <text evidence="2">The sequence shown here is derived from an EMBL/GenBank/DDBJ whole genome shotgun (WGS) entry which is preliminary data.</text>
</comment>
<dbReference type="Gene3D" id="3.20.20.80">
    <property type="entry name" value="Glycosidases"/>
    <property type="match status" value="1"/>
</dbReference>
<dbReference type="AlphaFoldDB" id="A0AAW4YL00"/>
<dbReference type="GO" id="GO:0016998">
    <property type="term" value="P:cell wall macromolecule catabolic process"/>
    <property type="evidence" value="ECO:0007669"/>
    <property type="project" value="InterPro"/>
</dbReference>
<dbReference type="Pfam" id="PF01183">
    <property type="entry name" value="Glyco_hydro_25"/>
    <property type="match status" value="1"/>
</dbReference>